<feature type="transmembrane region" description="Helical" evidence="5">
    <location>
        <begin position="79"/>
        <end position="102"/>
    </location>
</feature>
<evidence type="ECO:0000256" key="1">
    <source>
        <dbReference type="ARBA" id="ARBA00004141"/>
    </source>
</evidence>
<sequence>MTRRIVYGFGLWLTVACTAMTVASIVMPRWLSYSPNDKREFSYGLHSRCSNVKGTCDRFPRFEDCEGDKWSFCSMWRTVGFLMSFAVVIELCTFVSFAVIIMGGVQRRSTGWKIVCSLLLLGGIVQCTAMALVSFLFDNDDRFFDGWYLDNSWILCTVSWSVLVITSVGIAATAIYLPEEGGYELIPNYNYNRSIDLEVEEDQYGH</sequence>
<dbReference type="PROSITE" id="PS51257">
    <property type="entry name" value="PROKAR_LIPOPROTEIN"/>
    <property type="match status" value="1"/>
</dbReference>
<dbReference type="AlphaFoldDB" id="A0A6A6EVB1"/>
<proteinExistence type="predicted"/>
<evidence type="ECO:0000256" key="5">
    <source>
        <dbReference type="SAM" id="Phobius"/>
    </source>
</evidence>
<dbReference type="Pfam" id="PF10242">
    <property type="entry name" value="L_HMGIC_fpl"/>
    <property type="match status" value="1"/>
</dbReference>
<dbReference type="InterPro" id="IPR019372">
    <property type="entry name" value="LHFPL"/>
</dbReference>
<evidence type="ECO:0000313" key="6">
    <source>
        <dbReference type="EMBL" id="KAF2193816.1"/>
    </source>
</evidence>
<keyword evidence="4 5" id="KW-0472">Membrane</keyword>
<keyword evidence="7" id="KW-1185">Reference proteome</keyword>
<feature type="transmembrane region" description="Helical" evidence="5">
    <location>
        <begin position="7"/>
        <end position="27"/>
    </location>
</feature>
<evidence type="ECO:0000256" key="4">
    <source>
        <dbReference type="ARBA" id="ARBA00023136"/>
    </source>
</evidence>
<dbReference type="GO" id="GO:0016020">
    <property type="term" value="C:membrane"/>
    <property type="evidence" value="ECO:0007669"/>
    <property type="project" value="UniProtKB-SubCell"/>
</dbReference>
<accession>A0A6A6EVB1</accession>
<dbReference type="EMBL" id="ML994613">
    <property type="protein sequence ID" value="KAF2193816.1"/>
    <property type="molecule type" value="Genomic_DNA"/>
</dbReference>
<dbReference type="Proteomes" id="UP000800200">
    <property type="component" value="Unassembled WGS sequence"/>
</dbReference>
<protein>
    <submittedName>
        <fullName evidence="6">Uncharacterized protein</fullName>
    </submittedName>
</protein>
<evidence type="ECO:0000256" key="2">
    <source>
        <dbReference type="ARBA" id="ARBA00022692"/>
    </source>
</evidence>
<gene>
    <name evidence="6" type="ORF">K469DRAFT_712648</name>
</gene>
<reference evidence="6" key="1">
    <citation type="journal article" date="2020" name="Stud. Mycol.">
        <title>101 Dothideomycetes genomes: a test case for predicting lifestyles and emergence of pathogens.</title>
        <authorList>
            <person name="Haridas S."/>
            <person name="Albert R."/>
            <person name="Binder M."/>
            <person name="Bloem J."/>
            <person name="Labutti K."/>
            <person name="Salamov A."/>
            <person name="Andreopoulos B."/>
            <person name="Baker S."/>
            <person name="Barry K."/>
            <person name="Bills G."/>
            <person name="Bluhm B."/>
            <person name="Cannon C."/>
            <person name="Castanera R."/>
            <person name="Culley D."/>
            <person name="Daum C."/>
            <person name="Ezra D."/>
            <person name="Gonzalez J."/>
            <person name="Henrissat B."/>
            <person name="Kuo A."/>
            <person name="Liang C."/>
            <person name="Lipzen A."/>
            <person name="Lutzoni F."/>
            <person name="Magnuson J."/>
            <person name="Mondo S."/>
            <person name="Nolan M."/>
            <person name="Ohm R."/>
            <person name="Pangilinan J."/>
            <person name="Park H.-J."/>
            <person name="Ramirez L."/>
            <person name="Alfaro M."/>
            <person name="Sun H."/>
            <person name="Tritt A."/>
            <person name="Yoshinaga Y."/>
            <person name="Zwiers L.-H."/>
            <person name="Turgeon B."/>
            <person name="Goodwin S."/>
            <person name="Spatafora J."/>
            <person name="Crous P."/>
            <person name="Grigoriev I."/>
        </authorList>
    </citation>
    <scope>NUCLEOTIDE SEQUENCE</scope>
    <source>
        <strain evidence="6">CBS 207.26</strain>
    </source>
</reference>
<name>A0A6A6EVB1_9PEZI</name>
<organism evidence="6 7">
    <name type="scientific">Zopfia rhizophila CBS 207.26</name>
    <dbReference type="NCBI Taxonomy" id="1314779"/>
    <lineage>
        <taxon>Eukaryota</taxon>
        <taxon>Fungi</taxon>
        <taxon>Dikarya</taxon>
        <taxon>Ascomycota</taxon>
        <taxon>Pezizomycotina</taxon>
        <taxon>Dothideomycetes</taxon>
        <taxon>Dothideomycetes incertae sedis</taxon>
        <taxon>Zopfiaceae</taxon>
        <taxon>Zopfia</taxon>
    </lineage>
</organism>
<evidence type="ECO:0000256" key="3">
    <source>
        <dbReference type="ARBA" id="ARBA00022989"/>
    </source>
</evidence>
<keyword evidence="2 5" id="KW-0812">Transmembrane</keyword>
<feature type="transmembrane region" description="Helical" evidence="5">
    <location>
        <begin position="152"/>
        <end position="177"/>
    </location>
</feature>
<comment type="subcellular location">
    <subcellularLocation>
        <location evidence="1">Membrane</location>
        <topology evidence="1">Multi-pass membrane protein</topology>
    </subcellularLocation>
</comment>
<evidence type="ECO:0000313" key="7">
    <source>
        <dbReference type="Proteomes" id="UP000800200"/>
    </source>
</evidence>
<dbReference type="OrthoDB" id="61370at2759"/>
<keyword evidence="3 5" id="KW-1133">Transmembrane helix</keyword>
<feature type="transmembrane region" description="Helical" evidence="5">
    <location>
        <begin position="114"/>
        <end position="137"/>
    </location>
</feature>